<dbReference type="GO" id="GO:0005829">
    <property type="term" value="C:cytosol"/>
    <property type="evidence" value="ECO:0007669"/>
    <property type="project" value="TreeGrafter"/>
</dbReference>
<dbReference type="InterPro" id="IPR000569">
    <property type="entry name" value="HECT_dom"/>
</dbReference>
<feature type="domain" description="HECT" evidence="9">
    <location>
        <begin position="905"/>
        <end position="1228"/>
    </location>
</feature>
<evidence type="ECO:0000256" key="6">
    <source>
        <dbReference type="PROSITE-ProRule" id="PRU00087"/>
    </source>
</evidence>
<dbReference type="InterPro" id="IPR017868">
    <property type="entry name" value="Filamin/ABP280_repeat-like"/>
</dbReference>
<dbReference type="PROSITE" id="PS50194">
    <property type="entry name" value="FILAMIN_REPEAT"/>
    <property type="match status" value="1"/>
</dbReference>
<dbReference type="Pfam" id="PF00632">
    <property type="entry name" value="HECT"/>
    <property type="match status" value="1"/>
</dbReference>
<feature type="repeat" description="Filamin" evidence="6">
    <location>
        <begin position="561"/>
        <end position="591"/>
    </location>
</feature>
<evidence type="ECO:0000256" key="1">
    <source>
        <dbReference type="ARBA" id="ARBA00000885"/>
    </source>
</evidence>
<dbReference type="Gene3D" id="3.30.2410.10">
    <property type="entry name" value="Hect, E3 ligase catalytic domain"/>
    <property type="match status" value="1"/>
</dbReference>
<dbReference type="GO" id="GO:0009966">
    <property type="term" value="P:regulation of signal transduction"/>
    <property type="evidence" value="ECO:0007669"/>
    <property type="project" value="UniProtKB-ARBA"/>
</dbReference>
<dbReference type="Gene3D" id="3.30.2160.10">
    <property type="entry name" value="Hect, E3 ligase catalytic domain"/>
    <property type="match status" value="1"/>
</dbReference>
<dbReference type="GO" id="GO:0000209">
    <property type="term" value="P:protein polyubiquitination"/>
    <property type="evidence" value="ECO:0007669"/>
    <property type="project" value="TreeGrafter"/>
</dbReference>
<dbReference type="PANTHER" id="PTHR11254">
    <property type="entry name" value="HECT DOMAIN UBIQUITIN-PROTEIN LIGASE"/>
    <property type="match status" value="1"/>
</dbReference>
<dbReference type="InterPro" id="IPR014756">
    <property type="entry name" value="Ig_E-set"/>
</dbReference>
<protein>
    <recommendedName>
        <fullName evidence="3">HECT-type E3 ubiquitin transferase</fullName>
        <ecNumber evidence="3">2.3.2.26</ecNumber>
    </recommendedName>
</protein>
<feature type="active site" description="Glycyl thioester intermediate" evidence="7">
    <location>
        <position position="1195"/>
    </location>
</feature>
<dbReference type="GO" id="GO:0061630">
    <property type="term" value="F:ubiquitin protein ligase activity"/>
    <property type="evidence" value="ECO:0007669"/>
    <property type="project" value="UniProtKB-EC"/>
</dbReference>
<proteinExistence type="predicted"/>
<dbReference type="InterPro" id="IPR013783">
    <property type="entry name" value="Ig-like_fold"/>
</dbReference>
<keyword evidence="5 7" id="KW-0833">Ubl conjugation pathway</keyword>
<dbReference type="PROSITE" id="PS50237">
    <property type="entry name" value="HECT"/>
    <property type="match status" value="1"/>
</dbReference>
<comment type="catalytic activity">
    <reaction evidence="1">
        <text>S-ubiquitinyl-[E2 ubiquitin-conjugating enzyme]-L-cysteine + [acceptor protein]-L-lysine = [E2 ubiquitin-conjugating enzyme]-L-cysteine + N(6)-ubiquitinyl-[acceptor protein]-L-lysine.</text>
        <dbReference type="EC" id="2.3.2.26"/>
    </reaction>
</comment>
<evidence type="ECO:0000256" key="7">
    <source>
        <dbReference type="PROSITE-ProRule" id="PRU00104"/>
    </source>
</evidence>
<dbReference type="AlphaFoldDB" id="A0A7R9G0S9"/>
<dbReference type="CDD" id="cd00078">
    <property type="entry name" value="HECTc"/>
    <property type="match status" value="1"/>
</dbReference>
<feature type="compositionally biased region" description="Polar residues" evidence="8">
    <location>
        <begin position="1"/>
        <end position="10"/>
    </location>
</feature>
<dbReference type="FunFam" id="3.30.2160.10:FF:000008">
    <property type="entry name" value="Apoptosis-resistant E3 ubiquitin protein ligase 1"/>
    <property type="match status" value="1"/>
</dbReference>
<evidence type="ECO:0000256" key="4">
    <source>
        <dbReference type="ARBA" id="ARBA00022679"/>
    </source>
</evidence>
<accession>A0A7R9G0S9</accession>
<gene>
    <name evidence="10" type="ORF">TSIB3V08_LOCUS5526</name>
</gene>
<dbReference type="FunFam" id="3.30.2410.10:FF:000013">
    <property type="entry name" value="Apoptosis-resistant E3 ubiquitin protein ligase 1"/>
    <property type="match status" value="1"/>
</dbReference>
<comment type="pathway">
    <text evidence="2">Protein modification; protein ubiquitination.</text>
</comment>
<dbReference type="InterPro" id="IPR050409">
    <property type="entry name" value="E3_ubiq-protein_ligase"/>
</dbReference>
<evidence type="ECO:0000256" key="3">
    <source>
        <dbReference type="ARBA" id="ARBA00012485"/>
    </source>
</evidence>
<dbReference type="SUPFAM" id="SSF81296">
    <property type="entry name" value="E set domains"/>
    <property type="match status" value="1"/>
</dbReference>
<evidence type="ECO:0000256" key="5">
    <source>
        <dbReference type="ARBA" id="ARBA00022786"/>
    </source>
</evidence>
<dbReference type="Gene3D" id="2.60.40.10">
    <property type="entry name" value="Immunoglobulins"/>
    <property type="match status" value="1"/>
</dbReference>
<dbReference type="Gene3D" id="3.90.1750.10">
    <property type="entry name" value="Hect, E3 ligase catalytic domains"/>
    <property type="match status" value="1"/>
</dbReference>
<dbReference type="SUPFAM" id="SSF56204">
    <property type="entry name" value="Hect, E3 ligase catalytic domain"/>
    <property type="match status" value="1"/>
</dbReference>
<dbReference type="PANTHER" id="PTHR11254:SF340">
    <property type="entry name" value="APOPTOSIS-RESISTANT E3 UBIQUITIN PROTEIN LIGASE 1"/>
    <property type="match status" value="1"/>
</dbReference>
<name>A0A7R9G0S9_TIMSH</name>
<reference evidence="10" key="1">
    <citation type="submission" date="2020-11" db="EMBL/GenBank/DDBJ databases">
        <authorList>
            <person name="Tran Van P."/>
        </authorList>
    </citation>
    <scope>NUCLEOTIDE SEQUENCE</scope>
</reference>
<dbReference type="GO" id="GO:0006511">
    <property type="term" value="P:ubiquitin-dependent protein catabolic process"/>
    <property type="evidence" value="ECO:0007669"/>
    <property type="project" value="TreeGrafter"/>
</dbReference>
<organism evidence="10">
    <name type="scientific">Timema shepardi</name>
    <name type="common">Walking stick</name>
    <dbReference type="NCBI Taxonomy" id="629360"/>
    <lineage>
        <taxon>Eukaryota</taxon>
        <taxon>Metazoa</taxon>
        <taxon>Ecdysozoa</taxon>
        <taxon>Arthropoda</taxon>
        <taxon>Hexapoda</taxon>
        <taxon>Insecta</taxon>
        <taxon>Pterygota</taxon>
        <taxon>Neoptera</taxon>
        <taxon>Polyneoptera</taxon>
        <taxon>Phasmatodea</taxon>
        <taxon>Timematodea</taxon>
        <taxon>Timematoidea</taxon>
        <taxon>Timematidae</taxon>
        <taxon>Timema</taxon>
    </lineage>
</organism>
<feature type="region of interest" description="Disordered" evidence="8">
    <location>
        <begin position="1"/>
        <end position="23"/>
    </location>
</feature>
<dbReference type="EC" id="2.3.2.26" evidence="3"/>
<dbReference type="SMART" id="SM00119">
    <property type="entry name" value="HECTc"/>
    <property type="match status" value="1"/>
</dbReference>
<evidence type="ECO:0000313" key="10">
    <source>
        <dbReference type="EMBL" id="CAD7261386.1"/>
    </source>
</evidence>
<dbReference type="GO" id="GO:0043066">
    <property type="term" value="P:negative regulation of apoptotic process"/>
    <property type="evidence" value="ECO:0007669"/>
    <property type="project" value="TreeGrafter"/>
</dbReference>
<evidence type="ECO:0000256" key="2">
    <source>
        <dbReference type="ARBA" id="ARBA00004906"/>
    </source>
</evidence>
<evidence type="ECO:0000259" key="9">
    <source>
        <dbReference type="PROSITE" id="PS50237"/>
    </source>
</evidence>
<keyword evidence="4" id="KW-0808">Transferase</keyword>
<evidence type="ECO:0000256" key="8">
    <source>
        <dbReference type="SAM" id="MobiDB-lite"/>
    </source>
</evidence>
<sequence>MTKSAVSCQSAPKKPRGYCSKQENNTAMHGAGILTQTSSSQIHHSESREPNNTHLWTRRINKHATSLHLTKHAPHLVLEDCCGSPTIDTSSRERESGLRVREGYRTRAQREGVPVSRLAGCRQSGLEATTKVEMCSTEEHQEVFSIGMTLHPSSSTSSGPSNTGCYRSLQYRLLQVPLIQAVTGPSNTGCYRSLQYRLLQVPLIQAVTGPSNTGCYRSRQYRLLQVPLIQAVTGPSNTGCYRSLQYRLLQVPLIQAVTGPFNTGCYRSRQYRLLQVPLIQAVTDHEDFVRLHLKALLVILAIVPGISNLVNCAQLEDLPELPAHDEERLQRASQLLQQRLILRQWLGQHNLQHHYQRLLQVDVSSLDDVYWLEDSKARVLLQVDVSSLDDVYWLEDSKATVLLGKDFVPWAAARQALPTSKDDLALLKGDLWSAVVKSTQHEDAWTWGGMLVVSVSVAGLVTLAAMTQPALAPEAKHTLLQYVTGKYLLPGNCKVHFEWDDPQVVGGTMTFTVKFYQRNGQPYPICDTDNLFVEVTEGTRRVATVSELGGTDPSAANVAVVKFTVRHAGQYHISVLIGSCHVQGSPFVKHFLPGQTSLVYWESRSVWCDICSNMCAGPPDPNKSVFVRHSSIVVCTAGVAHSLAIEPRDEFNNLCVFQSDENPTQGYAVAISQSDENPTRGYAVAITQVTTLSLFPQIGCNDPVPCSVTLEYEEMSHRISLQVRFSCEGCFHAKVSYRGVELNNGDFDIIVLSCEYGAWLKLCFTLPPESSGRMKPRSGGSDGLPLSSVSSVPPAVLTKCCVLVLSGGSETFKDKQDFFYHEVRKFHQKHYHEKLPLKVNREKLLESSLKATKGFSVSDWCRNFEITFQGEQEGSTIKQFDFHIPLVGLPTGLSLQSHTVLIMFQGLDWGGVRREWFELTCAALFDAKNGLFTSFSESQQALVHPNPRRPPHLKLKHYEFAGKLVGKCLYESALGGSYRQLVRARFTRSFLAQIIGLRVHYKYFEQDDPDLYLSKVKYILEHDVEDMELFFIEEEYDRFGQLLKVVELVTGGSKIRVGNATKHQYLDALAQYRLATSLKDEVEQFLKGLNELIPDNLLSIFDENELELLLCGTGEYSIADFRAHHVMNGGSSEFRRILDWFWTAVSNFTQEEMARLLQFTTGCSQLPPGGFAELSPRFQLTAAPTFGSLPTAHTCFNQLCLPDYESYEQFEKALLLAISEGTEGFGMI</sequence>
<dbReference type="FunFam" id="2.60.40.10:FF:000975">
    <property type="entry name" value="Uncharacterized protein, isoform D"/>
    <property type="match status" value="1"/>
</dbReference>
<dbReference type="InterPro" id="IPR035983">
    <property type="entry name" value="Hect_E3_ubiquitin_ligase"/>
</dbReference>
<dbReference type="EMBL" id="OC002165">
    <property type="protein sequence ID" value="CAD7261386.1"/>
    <property type="molecule type" value="Genomic_DNA"/>
</dbReference>